<reference evidence="5 6" key="1">
    <citation type="submission" date="2024-04" db="EMBL/GenBank/DDBJ databases">
        <title>Genome sequencing and metabolic network reconstruction of aminoacids and betaine degradation by Anoxynatronum sibiricum.</title>
        <authorList>
            <person name="Detkova E.N."/>
            <person name="Boltjanskaja Y.V."/>
            <person name="Mardanov A.V."/>
            <person name="Kevbrin V."/>
        </authorList>
    </citation>
    <scope>NUCLEOTIDE SEQUENCE [LARGE SCALE GENOMIC DNA]</scope>
    <source>
        <strain evidence="5 6">Z-7981</strain>
    </source>
</reference>
<gene>
    <name evidence="5" type="ORF">AAIG11_15640</name>
</gene>
<keyword evidence="2" id="KW-0175">Coiled coil</keyword>
<dbReference type="EMBL" id="JBCITM010000023">
    <property type="protein sequence ID" value="MEN1761920.1"/>
    <property type="molecule type" value="Genomic_DNA"/>
</dbReference>
<evidence type="ECO:0000313" key="6">
    <source>
        <dbReference type="Proteomes" id="UP001407405"/>
    </source>
</evidence>
<dbReference type="Pfam" id="PF07521">
    <property type="entry name" value="RMMBL"/>
    <property type="match status" value="1"/>
</dbReference>
<keyword evidence="6" id="KW-1185">Reference proteome</keyword>
<dbReference type="InterPro" id="IPR001279">
    <property type="entry name" value="Metallo-B-lactamas"/>
</dbReference>
<dbReference type="EC" id="3.-.-.-" evidence="5"/>
<dbReference type="SMART" id="SM01027">
    <property type="entry name" value="Beta-Casp"/>
    <property type="match status" value="1"/>
</dbReference>
<dbReference type="RefSeq" id="WP_343187203.1">
    <property type="nucleotide sequence ID" value="NZ_JBCITM010000023.1"/>
</dbReference>
<dbReference type="InterPro" id="IPR011108">
    <property type="entry name" value="RMMBL"/>
</dbReference>
<accession>A0ABU9VYJ3</accession>
<feature type="domain" description="Metallo-beta-lactamase" evidence="3">
    <location>
        <begin position="13"/>
        <end position="238"/>
    </location>
</feature>
<evidence type="ECO:0000313" key="5">
    <source>
        <dbReference type="EMBL" id="MEN1761920.1"/>
    </source>
</evidence>
<dbReference type="CDD" id="cd16295">
    <property type="entry name" value="TTHA0252-CPSF-like_MBL-fold"/>
    <property type="match status" value="1"/>
</dbReference>
<dbReference type="InterPro" id="IPR022712">
    <property type="entry name" value="Beta_Casp"/>
</dbReference>
<dbReference type="Proteomes" id="UP001407405">
    <property type="component" value="Unassembled WGS sequence"/>
</dbReference>
<name>A0ABU9VYJ3_9CLOT</name>
<dbReference type="Pfam" id="PF10996">
    <property type="entry name" value="Beta-Casp"/>
    <property type="match status" value="1"/>
</dbReference>
<sequence>MEIRFLGAAQVVTGSNILIETKSRRFLIDCGLFQGSSELETLNRKPFTYDPATIDYLFLTHAHIDHSARIPLLVKEGFRGKIFTTRATSDLAEIMLLDSAHIQENDAEWTNRKRERAGDQPIEPLYTVRDAEESLRYFHPVLYDQKIVIDHQISIRFRDAGHILGSAILELWIAEPNGGEAPDTVKIVFSGDLGMPDKPLIRDPEIIEEADYLIMESTYGDRTHEQVSDRMKLLMSAINRTLQRGGTVIIPSFAVGRTQELIYELNRYFGESNEMDLFRKTPVYIDSPMAISATKIFKKNAHSFDDTTKELILRGDNPLSFDNLHFVRDHHESIKLNTATHPKIIISASGMCTAGRVRHHLKHHLWNPKNTVIFVGYQAQGTLGRLLKDGIKKVKLLGEEIAVKAEMVSIDGFSGHADQPALLEWLRGFQKKPKKIFLVHGEPDASSALAVLIRDQFHIPVEIPSVGYVFEMEEAVLKADSNEVLLPIQRKENIKRELEQVYRQIESLVPQTERLLDEEMLKKDYDALKNKLIDLQQELIALGMLLGD</sequence>
<dbReference type="PANTHER" id="PTHR11203:SF37">
    <property type="entry name" value="INTEGRATOR COMPLEX SUBUNIT 11"/>
    <property type="match status" value="1"/>
</dbReference>
<dbReference type="Gene3D" id="3.40.50.10890">
    <property type="match status" value="1"/>
</dbReference>
<protein>
    <submittedName>
        <fullName evidence="5">MBL fold metallo-hydrolase</fullName>
        <ecNumber evidence="5">3.-.-.-</ecNumber>
    </submittedName>
</protein>
<comment type="caution">
    <text evidence="5">The sequence shown here is derived from an EMBL/GenBank/DDBJ whole genome shotgun (WGS) entry which is preliminary data.</text>
</comment>
<evidence type="ECO:0000259" key="4">
    <source>
        <dbReference type="SMART" id="SM01027"/>
    </source>
</evidence>
<dbReference type="InterPro" id="IPR036866">
    <property type="entry name" value="RibonucZ/Hydroxyglut_hydro"/>
</dbReference>
<dbReference type="Gene3D" id="3.60.15.10">
    <property type="entry name" value="Ribonuclease Z/Hydroxyacylglutathione hydrolase-like"/>
    <property type="match status" value="1"/>
</dbReference>
<organism evidence="5 6">
    <name type="scientific">Anoxynatronum sibiricum</name>
    <dbReference type="NCBI Taxonomy" id="210623"/>
    <lineage>
        <taxon>Bacteria</taxon>
        <taxon>Bacillati</taxon>
        <taxon>Bacillota</taxon>
        <taxon>Clostridia</taxon>
        <taxon>Eubacteriales</taxon>
        <taxon>Clostridiaceae</taxon>
        <taxon>Anoxynatronum</taxon>
    </lineage>
</organism>
<evidence type="ECO:0000259" key="3">
    <source>
        <dbReference type="SMART" id="SM00849"/>
    </source>
</evidence>
<dbReference type="PANTHER" id="PTHR11203">
    <property type="entry name" value="CLEAVAGE AND POLYADENYLATION SPECIFICITY FACTOR FAMILY MEMBER"/>
    <property type="match status" value="1"/>
</dbReference>
<dbReference type="GO" id="GO:0016787">
    <property type="term" value="F:hydrolase activity"/>
    <property type="evidence" value="ECO:0007669"/>
    <property type="project" value="UniProtKB-KW"/>
</dbReference>
<dbReference type="Pfam" id="PF00753">
    <property type="entry name" value="Lactamase_B"/>
    <property type="match status" value="1"/>
</dbReference>
<evidence type="ECO:0000256" key="1">
    <source>
        <dbReference type="ARBA" id="ARBA00022801"/>
    </source>
</evidence>
<proteinExistence type="predicted"/>
<dbReference type="InterPro" id="IPR050698">
    <property type="entry name" value="MBL"/>
</dbReference>
<evidence type="ECO:0000256" key="2">
    <source>
        <dbReference type="SAM" id="Coils"/>
    </source>
</evidence>
<feature type="coiled-coil region" evidence="2">
    <location>
        <begin position="488"/>
        <end position="538"/>
    </location>
</feature>
<feature type="domain" description="Beta-Casp" evidence="4">
    <location>
        <begin position="258"/>
        <end position="387"/>
    </location>
</feature>
<keyword evidence="1 5" id="KW-0378">Hydrolase</keyword>
<dbReference type="SMART" id="SM00849">
    <property type="entry name" value="Lactamase_B"/>
    <property type="match status" value="1"/>
</dbReference>
<dbReference type="SUPFAM" id="SSF56281">
    <property type="entry name" value="Metallo-hydrolase/oxidoreductase"/>
    <property type="match status" value="1"/>
</dbReference>